<dbReference type="VEuPathDB" id="VectorBase:HLOH_045432"/>
<protein>
    <submittedName>
        <fullName evidence="1">Uncharacterized protein</fullName>
    </submittedName>
</protein>
<proteinExistence type="predicted"/>
<comment type="caution">
    <text evidence="1">The sequence shown here is derived from an EMBL/GenBank/DDBJ whole genome shotgun (WGS) entry which is preliminary data.</text>
</comment>
<gene>
    <name evidence="1" type="ORF">HPB48_007244</name>
</gene>
<dbReference type="Proteomes" id="UP000821853">
    <property type="component" value="Chromosome 8"/>
</dbReference>
<keyword evidence="2" id="KW-1185">Reference proteome</keyword>
<evidence type="ECO:0000313" key="1">
    <source>
        <dbReference type="EMBL" id="KAH9380811.1"/>
    </source>
</evidence>
<accession>A0A9J6H0H3</accession>
<dbReference type="EMBL" id="JABSTR010000010">
    <property type="protein sequence ID" value="KAH9380811.1"/>
    <property type="molecule type" value="Genomic_DNA"/>
</dbReference>
<dbReference type="AlphaFoldDB" id="A0A9J6H0H3"/>
<organism evidence="1 2">
    <name type="scientific">Haemaphysalis longicornis</name>
    <name type="common">Bush tick</name>
    <dbReference type="NCBI Taxonomy" id="44386"/>
    <lineage>
        <taxon>Eukaryota</taxon>
        <taxon>Metazoa</taxon>
        <taxon>Ecdysozoa</taxon>
        <taxon>Arthropoda</taxon>
        <taxon>Chelicerata</taxon>
        <taxon>Arachnida</taxon>
        <taxon>Acari</taxon>
        <taxon>Parasitiformes</taxon>
        <taxon>Ixodida</taxon>
        <taxon>Ixodoidea</taxon>
        <taxon>Ixodidae</taxon>
        <taxon>Haemaphysalinae</taxon>
        <taxon>Haemaphysalis</taxon>
    </lineage>
</organism>
<name>A0A9J6H0H3_HAELO</name>
<sequence length="173" mass="19340">MRKVCLDMVENCRLRGKVEGLTEELAAQGQRHTVDYSKALQKAPTVEYFETAKTTEKQPIGALILTAANLKPAALENLIKKNVDPCLLGLRNVKLRQSKEGVIVSSTSAEGLKRLEEHITKDKNIRDVAARKPRVQLPEFKIVGMEDNIEDKEIVERTVGQTTSMLEKKTLNS</sequence>
<evidence type="ECO:0000313" key="2">
    <source>
        <dbReference type="Proteomes" id="UP000821853"/>
    </source>
</evidence>
<reference evidence="1 2" key="1">
    <citation type="journal article" date="2020" name="Cell">
        <title>Large-Scale Comparative Analyses of Tick Genomes Elucidate Their Genetic Diversity and Vector Capacities.</title>
        <authorList>
            <consortium name="Tick Genome and Microbiome Consortium (TIGMIC)"/>
            <person name="Jia N."/>
            <person name="Wang J."/>
            <person name="Shi W."/>
            <person name="Du L."/>
            <person name="Sun Y."/>
            <person name="Zhan W."/>
            <person name="Jiang J.F."/>
            <person name="Wang Q."/>
            <person name="Zhang B."/>
            <person name="Ji P."/>
            <person name="Bell-Sakyi L."/>
            <person name="Cui X.M."/>
            <person name="Yuan T.T."/>
            <person name="Jiang B.G."/>
            <person name="Yang W.F."/>
            <person name="Lam T.T."/>
            <person name="Chang Q.C."/>
            <person name="Ding S.J."/>
            <person name="Wang X.J."/>
            <person name="Zhu J.G."/>
            <person name="Ruan X.D."/>
            <person name="Zhao L."/>
            <person name="Wei J.T."/>
            <person name="Ye R.Z."/>
            <person name="Que T.C."/>
            <person name="Du C.H."/>
            <person name="Zhou Y.H."/>
            <person name="Cheng J.X."/>
            <person name="Dai P.F."/>
            <person name="Guo W.B."/>
            <person name="Han X.H."/>
            <person name="Huang E.J."/>
            <person name="Li L.F."/>
            <person name="Wei W."/>
            <person name="Gao Y.C."/>
            <person name="Liu J.Z."/>
            <person name="Shao H.Z."/>
            <person name="Wang X."/>
            <person name="Wang C.C."/>
            <person name="Yang T.C."/>
            <person name="Huo Q.B."/>
            <person name="Li W."/>
            <person name="Chen H.Y."/>
            <person name="Chen S.E."/>
            <person name="Zhou L.G."/>
            <person name="Ni X.B."/>
            <person name="Tian J.H."/>
            <person name="Sheng Y."/>
            <person name="Liu T."/>
            <person name="Pan Y.S."/>
            <person name="Xia L.Y."/>
            <person name="Li J."/>
            <person name="Zhao F."/>
            <person name="Cao W.C."/>
        </authorList>
    </citation>
    <scope>NUCLEOTIDE SEQUENCE [LARGE SCALE GENOMIC DNA]</scope>
    <source>
        <strain evidence="1">HaeL-2018</strain>
    </source>
</reference>